<comment type="subcellular location">
    <subcellularLocation>
        <location evidence="1">Membrane</location>
        <topology evidence="1">Multi-pass membrane protein</topology>
    </subcellularLocation>
</comment>
<feature type="transmembrane region" description="Helical" evidence="5">
    <location>
        <begin position="46"/>
        <end position="63"/>
    </location>
</feature>
<feature type="transmembrane region" description="Helical" evidence="5">
    <location>
        <begin position="421"/>
        <end position="442"/>
    </location>
</feature>
<feature type="transmembrane region" description="Helical" evidence="5">
    <location>
        <begin position="454"/>
        <end position="480"/>
    </location>
</feature>
<dbReference type="PANTHER" id="PTHR23501:SF87">
    <property type="entry name" value="SIDEROPHORE IRON TRANSPORTER 2"/>
    <property type="match status" value="1"/>
</dbReference>
<name>A0ABR3Z5M0_9PEZI</name>
<evidence type="ECO:0000256" key="2">
    <source>
        <dbReference type="ARBA" id="ARBA00022692"/>
    </source>
</evidence>
<dbReference type="SUPFAM" id="SSF103473">
    <property type="entry name" value="MFS general substrate transporter"/>
    <property type="match status" value="1"/>
</dbReference>
<evidence type="ECO:0000256" key="5">
    <source>
        <dbReference type="SAM" id="Phobius"/>
    </source>
</evidence>
<dbReference type="Pfam" id="PF07690">
    <property type="entry name" value="MFS_1"/>
    <property type="match status" value="1"/>
</dbReference>
<accession>A0ABR3Z5M0</accession>
<dbReference type="PANTHER" id="PTHR23501">
    <property type="entry name" value="MAJOR FACILITATOR SUPERFAMILY"/>
    <property type="match status" value="1"/>
</dbReference>
<dbReference type="InterPro" id="IPR036259">
    <property type="entry name" value="MFS_trans_sf"/>
</dbReference>
<keyword evidence="8" id="KW-1185">Reference proteome</keyword>
<evidence type="ECO:0000259" key="6">
    <source>
        <dbReference type="PROSITE" id="PS50850"/>
    </source>
</evidence>
<comment type="caution">
    <text evidence="7">The sequence shown here is derived from an EMBL/GenBank/DDBJ whole genome shotgun (WGS) entry which is preliminary data.</text>
</comment>
<feature type="transmembrane region" description="Helical" evidence="5">
    <location>
        <begin position="206"/>
        <end position="228"/>
    </location>
</feature>
<feature type="transmembrane region" description="Helical" evidence="5">
    <location>
        <begin position="289"/>
        <end position="306"/>
    </location>
</feature>
<keyword evidence="2 5" id="KW-0812">Transmembrane</keyword>
<evidence type="ECO:0000256" key="4">
    <source>
        <dbReference type="ARBA" id="ARBA00023136"/>
    </source>
</evidence>
<dbReference type="EMBL" id="JAWCUI010000027">
    <property type="protein sequence ID" value="KAL1895507.1"/>
    <property type="molecule type" value="Genomic_DNA"/>
</dbReference>
<evidence type="ECO:0000256" key="1">
    <source>
        <dbReference type="ARBA" id="ARBA00004141"/>
    </source>
</evidence>
<evidence type="ECO:0000313" key="7">
    <source>
        <dbReference type="EMBL" id="KAL1895507.1"/>
    </source>
</evidence>
<feature type="transmembrane region" description="Helical" evidence="5">
    <location>
        <begin position="326"/>
        <end position="349"/>
    </location>
</feature>
<keyword evidence="3 5" id="KW-1133">Transmembrane helix</keyword>
<feature type="transmembrane region" description="Helical" evidence="5">
    <location>
        <begin position="527"/>
        <end position="549"/>
    </location>
</feature>
<feature type="transmembrane region" description="Helical" evidence="5">
    <location>
        <begin position="142"/>
        <end position="164"/>
    </location>
</feature>
<feature type="domain" description="Major facilitator superfamily (MFS) profile" evidence="6">
    <location>
        <begin position="50"/>
        <end position="553"/>
    </location>
</feature>
<feature type="transmembrane region" description="Helical" evidence="5">
    <location>
        <begin position="361"/>
        <end position="383"/>
    </location>
</feature>
<gene>
    <name evidence="7" type="ORF">Sste5346_005316</name>
</gene>
<organism evidence="7 8">
    <name type="scientific">Sporothrix stenoceras</name>
    <dbReference type="NCBI Taxonomy" id="5173"/>
    <lineage>
        <taxon>Eukaryota</taxon>
        <taxon>Fungi</taxon>
        <taxon>Dikarya</taxon>
        <taxon>Ascomycota</taxon>
        <taxon>Pezizomycotina</taxon>
        <taxon>Sordariomycetes</taxon>
        <taxon>Sordariomycetidae</taxon>
        <taxon>Ophiostomatales</taxon>
        <taxon>Ophiostomataceae</taxon>
        <taxon>Sporothrix</taxon>
    </lineage>
</organism>
<evidence type="ECO:0000256" key="3">
    <source>
        <dbReference type="ARBA" id="ARBA00022989"/>
    </source>
</evidence>
<dbReference type="Proteomes" id="UP001583186">
    <property type="component" value="Unassembled WGS sequence"/>
</dbReference>
<protein>
    <recommendedName>
        <fullName evidence="6">Major facilitator superfamily (MFS) profile domain-containing protein</fullName>
    </recommendedName>
</protein>
<reference evidence="7 8" key="1">
    <citation type="journal article" date="2024" name="IMA Fungus">
        <title>IMA Genome - F19 : A genome assembly and annotation guide to empower mycologists, including annotated draft genome sequences of Ceratocystis pirilliformis, Diaporthe australafricana, Fusarium ophioides, Paecilomyces lecythidis, and Sporothrix stenoceras.</title>
        <authorList>
            <person name="Aylward J."/>
            <person name="Wilson A.M."/>
            <person name="Visagie C.M."/>
            <person name="Spraker J."/>
            <person name="Barnes I."/>
            <person name="Buitendag C."/>
            <person name="Ceriani C."/>
            <person name="Del Mar Angel L."/>
            <person name="du Plessis D."/>
            <person name="Fuchs T."/>
            <person name="Gasser K."/>
            <person name="Kramer D."/>
            <person name="Li W."/>
            <person name="Munsamy K."/>
            <person name="Piso A."/>
            <person name="Price J.L."/>
            <person name="Sonnekus B."/>
            <person name="Thomas C."/>
            <person name="van der Nest A."/>
            <person name="van Dijk A."/>
            <person name="van Heerden A."/>
            <person name="van Vuuren N."/>
            <person name="Yilmaz N."/>
            <person name="Duong T.A."/>
            <person name="van der Merwe N.A."/>
            <person name="Wingfield M.J."/>
            <person name="Wingfield B.D."/>
        </authorList>
    </citation>
    <scope>NUCLEOTIDE SEQUENCE [LARGE SCALE GENOMIC DNA]</scope>
    <source>
        <strain evidence="7 8">CMW 5346</strain>
    </source>
</reference>
<dbReference type="InterPro" id="IPR020846">
    <property type="entry name" value="MFS_dom"/>
</dbReference>
<proteinExistence type="predicted"/>
<evidence type="ECO:0000313" key="8">
    <source>
        <dbReference type="Proteomes" id="UP001583186"/>
    </source>
</evidence>
<feature type="transmembrane region" description="Helical" evidence="5">
    <location>
        <begin position="390"/>
        <end position="409"/>
    </location>
</feature>
<keyword evidence="4 5" id="KW-0472">Membrane</keyword>
<feature type="transmembrane region" description="Helical" evidence="5">
    <location>
        <begin position="258"/>
        <end position="277"/>
    </location>
</feature>
<feature type="transmembrane region" description="Helical" evidence="5">
    <location>
        <begin position="176"/>
        <end position="200"/>
    </location>
</feature>
<feature type="transmembrane region" description="Helical" evidence="5">
    <location>
        <begin position="83"/>
        <end position="105"/>
    </location>
</feature>
<feature type="transmembrane region" description="Helical" evidence="5">
    <location>
        <begin position="117"/>
        <end position="136"/>
    </location>
</feature>
<dbReference type="PROSITE" id="PS50850">
    <property type="entry name" value="MFS"/>
    <property type="match status" value="1"/>
</dbReference>
<dbReference type="InterPro" id="IPR011701">
    <property type="entry name" value="MFS"/>
</dbReference>
<dbReference type="Gene3D" id="1.20.1250.20">
    <property type="entry name" value="MFS general substrate transporter like domains"/>
    <property type="match status" value="2"/>
</dbReference>
<sequence>MAENADRKDVVDVGVDADIEKVNTDIVDTTPKPSGLADLDGIQRSWNVKTLVVIWVFALLLSFSTNLNNQTSSSFLSYAISDFASASLLGTVSVVLAVASSVALQPLARLADVYGRFEMFSVSVVLMTIGEVMTASSTTVSVYAGAQVFWAFGYIGISLMLQILAGDTSDLYNRAIFNALPLAPSIITCWIAGPVASGIISTSWRWGFGMFAIMIPVLSLPLLVSLYINKRRGAKLRKAEGTFTPVNHLQNFLQLDPIGLLLMAAGLSLLLIPISLASSNTHTWKTSHTIAELVVGGVCLILLPIWELKFARWPVFPPSIFQSRTVIFGLAAMLVNYSGLYLLQSYLLYYLLVAANLSVNAATNMFILIPFSGSVGQVLAAFVVKYLQRYKWVVVSGYALIVLGMGLSYRYIDAVGHMPQLVVSQIITGLGAGVIATTQFGIQASVRQADMATATALYTTAAGVGNAIGSAVSGGLWASLLPKRLLTNLPAADVGDIPAIVGSIDAALSFEWDTPTRDAINASYTSVFRTMILTGLVLIAVALVLSLFIRDQNIAEVDESRDYKGVVIGKTGVAETVKEKVHIGYGHGHGQSHNVEAETVEKSV</sequence>